<name>A0AAD9G6D7_BABDI</name>
<dbReference type="SUPFAM" id="SSF64356">
    <property type="entry name" value="SNARE-like"/>
    <property type="match status" value="1"/>
</dbReference>
<dbReference type="Pfam" id="PF04628">
    <property type="entry name" value="Sedlin_N"/>
    <property type="match status" value="1"/>
</dbReference>
<reference evidence="1" key="1">
    <citation type="journal article" date="2014" name="Nucleic Acids Res.">
        <title>The evolutionary dynamics of variant antigen genes in Babesia reveal a history of genomic innovation underlying host-parasite interaction.</title>
        <authorList>
            <person name="Jackson A.P."/>
            <person name="Otto T.D."/>
            <person name="Darby A."/>
            <person name="Ramaprasad A."/>
            <person name="Xia D."/>
            <person name="Echaide I.E."/>
            <person name="Farber M."/>
            <person name="Gahlot S."/>
            <person name="Gamble J."/>
            <person name="Gupta D."/>
            <person name="Gupta Y."/>
            <person name="Jackson L."/>
            <person name="Malandrin L."/>
            <person name="Malas T.B."/>
            <person name="Moussa E."/>
            <person name="Nair M."/>
            <person name="Reid A.J."/>
            <person name="Sanders M."/>
            <person name="Sharma J."/>
            <person name="Tracey A."/>
            <person name="Quail M.A."/>
            <person name="Weir W."/>
            <person name="Wastling J.M."/>
            <person name="Hall N."/>
            <person name="Willadsen P."/>
            <person name="Lingelbach K."/>
            <person name="Shiels B."/>
            <person name="Tait A."/>
            <person name="Berriman M."/>
            <person name="Allred D.R."/>
            <person name="Pain A."/>
        </authorList>
    </citation>
    <scope>NUCLEOTIDE SEQUENCE</scope>
    <source>
        <strain evidence="1">1802A</strain>
    </source>
</reference>
<gene>
    <name evidence="1" type="ORF">X943_000285</name>
</gene>
<dbReference type="EMBL" id="JAHBMH010000073">
    <property type="protein sequence ID" value="KAK1932671.1"/>
    <property type="molecule type" value="Genomic_DNA"/>
</dbReference>
<evidence type="ECO:0000313" key="1">
    <source>
        <dbReference type="EMBL" id="KAK1932671.1"/>
    </source>
</evidence>
<dbReference type="PANTHER" id="PTHR12403">
    <property type="entry name" value="TRAFFICKING PROTEIN PARTICLE COMPLEX SUBUNIT 2"/>
    <property type="match status" value="1"/>
</dbReference>
<dbReference type="AlphaFoldDB" id="A0AAD9G6D7"/>
<evidence type="ECO:0000313" key="2">
    <source>
        <dbReference type="Proteomes" id="UP001195914"/>
    </source>
</evidence>
<accession>A0AAD9G6D7</accession>
<proteinExistence type="predicted"/>
<protein>
    <submittedName>
        <fullName evidence="1">Sedlin, N-terminal conserved region family protein</fullName>
    </submittedName>
</protein>
<reference evidence="1" key="2">
    <citation type="submission" date="2021-05" db="EMBL/GenBank/DDBJ databases">
        <authorList>
            <person name="Pain A."/>
        </authorList>
    </citation>
    <scope>NUCLEOTIDE SEQUENCE</scope>
    <source>
        <strain evidence="1">1802A</strain>
    </source>
</reference>
<organism evidence="1 2">
    <name type="scientific">Babesia divergens</name>
    <dbReference type="NCBI Taxonomy" id="32595"/>
    <lineage>
        <taxon>Eukaryota</taxon>
        <taxon>Sar</taxon>
        <taxon>Alveolata</taxon>
        <taxon>Apicomplexa</taxon>
        <taxon>Aconoidasida</taxon>
        <taxon>Piroplasmida</taxon>
        <taxon>Babesiidae</taxon>
        <taxon>Babesia</taxon>
    </lineage>
</organism>
<dbReference type="Gene3D" id="3.30.450.70">
    <property type="match status" value="1"/>
</dbReference>
<comment type="caution">
    <text evidence="1">The sequence shown here is derived from an EMBL/GenBank/DDBJ whole genome shotgun (WGS) entry which is preliminary data.</text>
</comment>
<keyword evidence="2" id="KW-1185">Reference proteome</keyword>
<dbReference type="Proteomes" id="UP001195914">
    <property type="component" value="Unassembled WGS sequence"/>
</dbReference>
<sequence length="172" mass="19065">MGDIDDVTLRSVPANEPMAKILVLVVVGKDDKPLLIQDLSTPGWRPDPPHLASFVAHQALDIIEDIVWSNSSIYLKEVDVFDCLAVSAYVTCSHVKFLLITGAPGWTMPGGNPSQAGAMPSPPSCETIRAFLKDIHELYCKQLLNPLYMPNETIVSKEFYSRVEKIAKKHLY</sequence>
<dbReference type="InterPro" id="IPR006722">
    <property type="entry name" value="Sedlin"/>
</dbReference>
<dbReference type="InterPro" id="IPR011012">
    <property type="entry name" value="Longin-like_dom_sf"/>
</dbReference>
<dbReference type="CDD" id="cd14825">
    <property type="entry name" value="TRAPPC2_sedlin"/>
    <property type="match status" value="1"/>
</dbReference>
<dbReference type="GO" id="GO:0005737">
    <property type="term" value="C:cytoplasm"/>
    <property type="evidence" value="ECO:0007669"/>
    <property type="project" value="GOC"/>
</dbReference>
<dbReference type="GO" id="GO:0006888">
    <property type="term" value="P:endoplasmic reticulum to Golgi vesicle-mediated transport"/>
    <property type="evidence" value="ECO:0007669"/>
    <property type="project" value="InterPro"/>
</dbReference>